<dbReference type="OMA" id="DTLHICA"/>
<dbReference type="InterPro" id="IPR002347">
    <property type="entry name" value="SDR_fam"/>
</dbReference>
<dbReference type="STRING" id="425265.A8PR26"/>
<dbReference type="Gene3D" id="3.40.50.720">
    <property type="entry name" value="NAD(P)-binding Rossmann-like Domain"/>
    <property type="match status" value="1"/>
</dbReference>
<evidence type="ECO:0000313" key="4">
    <source>
        <dbReference type="Proteomes" id="UP000008837"/>
    </source>
</evidence>
<dbReference type="KEGG" id="mgl:MGL_0582"/>
<dbReference type="AlphaFoldDB" id="A8PR26"/>
<dbReference type="GeneID" id="5857113"/>
<dbReference type="CDD" id="cd05233">
    <property type="entry name" value="SDR_c"/>
    <property type="match status" value="1"/>
</dbReference>
<keyword evidence="4" id="KW-1185">Reference proteome</keyword>
<organism evidence="3 4">
    <name type="scientific">Malassezia globosa (strain ATCC MYA-4612 / CBS 7966)</name>
    <name type="common">Dandruff-associated fungus</name>
    <dbReference type="NCBI Taxonomy" id="425265"/>
    <lineage>
        <taxon>Eukaryota</taxon>
        <taxon>Fungi</taxon>
        <taxon>Dikarya</taxon>
        <taxon>Basidiomycota</taxon>
        <taxon>Ustilaginomycotina</taxon>
        <taxon>Malasseziomycetes</taxon>
        <taxon>Malasseziales</taxon>
        <taxon>Malasseziaceae</taxon>
        <taxon>Malassezia</taxon>
    </lineage>
</organism>
<dbReference type="VEuPathDB" id="FungiDB:MGL_0582"/>
<dbReference type="PANTHER" id="PTHR44196:SF1">
    <property type="entry name" value="DEHYDROGENASE_REDUCTASE SDR FAMILY MEMBER 7B"/>
    <property type="match status" value="1"/>
</dbReference>
<dbReference type="InterPro" id="IPR036291">
    <property type="entry name" value="NAD(P)-bd_dom_sf"/>
</dbReference>
<dbReference type="InParanoid" id="A8PR26"/>
<evidence type="ECO:0008006" key="5">
    <source>
        <dbReference type="Google" id="ProtNLM"/>
    </source>
</evidence>
<evidence type="ECO:0000256" key="1">
    <source>
        <dbReference type="ARBA" id="ARBA00006484"/>
    </source>
</evidence>
<protein>
    <recommendedName>
        <fullName evidence="5">Ketoreductase (KR) domain-containing protein</fullName>
    </recommendedName>
</protein>
<evidence type="ECO:0000313" key="3">
    <source>
        <dbReference type="EMBL" id="EDP45593.1"/>
    </source>
</evidence>
<dbReference type="SUPFAM" id="SSF51735">
    <property type="entry name" value="NAD(P)-binding Rossmann-fold domains"/>
    <property type="match status" value="1"/>
</dbReference>
<gene>
    <name evidence="3" type="ORF">MGL_0582</name>
</gene>
<dbReference type="Pfam" id="PF00106">
    <property type="entry name" value="adh_short"/>
    <property type="match status" value="1"/>
</dbReference>
<dbReference type="Proteomes" id="UP000008837">
    <property type="component" value="Unassembled WGS sequence"/>
</dbReference>
<dbReference type="RefSeq" id="XP_001732807.1">
    <property type="nucleotide sequence ID" value="XM_001732755.1"/>
</dbReference>
<dbReference type="PANTHER" id="PTHR44196">
    <property type="entry name" value="DEHYDROGENASE/REDUCTASE SDR FAMILY MEMBER 7B"/>
    <property type="match status" value="1"/>
</dbReference>
<accession>A8PR26</accession>
<evidence type="ECO:0000256" key="2">
    <source>
        <dbReference type="ARBA" id="ARBA00023002"/>
    </source>
</evidence>
<dbReference type="OrthoDB" id="37659at2759"/>
<name>A8PR26_MALGO</name>
<dbReference type="GO" id="GO:0016491">
    <property type="term" value="F:oxidoreductase activity"/>
    <property type="evidence" value="ECO:0007669"/>
    <property type="project" value="UniProtKB-KW"/>
</dbReference>
<comment type="caution">
    <text evidence="3">The sequence shown here is derived from an EMBL/GenBank/DDBJ whole genome shotgun (WGS) entry which is preliminary data.</text>
</comment>
<dbReference type="EMBL" id="AAYY01000001">
    <property type="protein sequence ID" value="EDP45593.1"/>
    <property type="molecule type" value="Genomic_DNA"/>
</dbReference>
<proteinExistence type="inferred from homology"/>
<reference evidence="3 4" key="1">
    <citation type="journal article" date="2007" name="Proc. Natl. Acad. Sci. U.S.A.">
        <title>Dandruff-associated Malassezia genomes reveal convergent and divergent virulence traits shared with plant and human fungal pathogens.</title>
        <authorList>
            <person name="Xu J."/>
            <person name="Saunders C.W."/>
            <person name="Hu P."/>
            <person name="Grant R.A."/>
            <person name="Boekhout T."/>
            <person name="Kuramae E.E."/>
            <person name="Kronstad J.W."/>
            <person name="Deangelis Y.M."/>
            <person name="Reeder N.L."/>
            <person name="Johnstone K.R."/>
            <person name="Leland M."/>
            <person name="Fieno A.M."/>
            <person name="Begley W.M."/>
            <person name="Sun Y."/>
            <person name="Lacey M.P."/>
            <person name="Chaudhary T."/>
            <person name="Keough T."/>
            <person name="Chu L."/>
            <person name="Sears R."/>
            <person name="Yuan B."/>
            <person name="Dawson T.L.Jr."/>
        </authorList>
    </citation>
    <scope>NUCLEOTIDE SEQUENCE [LARGE SCALE GENOMIC DNA]</scope>
    <source>
        <strain evidence="4">ATCC MYA-4612 / CBS 7966</strain>
    </source>
</reference>
<sequence length="320" mass="34653">MKYGQKSKRTKKVSETDERVLILGASTLDGLGAEFLRQYLERGARQIVIVGRRKQALDHVRHTMLKQTEGRGKRHPHAQVYVVPTELTETEGVIKLRDFVIQNLYGLDTLHIVFGVTSILPILGVANVDPCNVNASGQATAFLHASREGLDQIAQTVQHSSDGNLKGTAIVLGAMLPILQTTSANPAVITIGSVAGLVPAPTRAVYCASKSSQHFLIRSVELECEAQAGTPVPGSDKRRARVNFLLVAPGPIKNSFVATYAVDATTGPRDNRERALEVPDVVRGTLRRVDAEQWGILVIPTHAFVGSLLAQFNATYVPVL</sequence>
<comment type="similarity">
    <text evidence="1">Belongs to the short-chain dehydrogenases/reductases (SDR) family.</text>
</comment>
<keyword evidence="2" id="KW-0560">Oxidoreductase</keyword>
<dbReference type="GO" id="GO:0016020">
    <property type="term" value="C:membrane"/>
    <property type="evidence" value="ECO:0007669"/>
    <property type="project" value="TreeGrafter"/>
</dbReference>